<dbReference type="RefSeq" id="XP_025356019.1">
    <property type="nucleotide sequence ID" value="XM_025500398.1"/>
</dbReference>
<gene>
    <name evidence="2" type="ORF">FA14DRAFT_172328</name>
</gene>
<feature type="region of interest" description="Disordered" evidence="1">
    <location>
        <begin position="142"/>
        <end position="864"/>
    </location>
</feature>
<feature type="compositionally biased region" description="Polar residues" evidence="1">
    <location>
        <begin position="224"/>
        <end position="236"/>
    </location>
</feature>
<name>A0A316VDF4_9BASI</name>
<organism evidence="2 3">
    <name type="scientific">Meira miltonrushii</name>
    <dbReference type="NCBI Taxonomy" id="1280837"/>
    <lineage>
        <taxon>Eukaryota</taxon>
        <taxon>Fungi</taxon>
        <taxon>Dikarya</taxon>
        <taxon>Basidiomycota</taxon>
        <taxon>Ustilaginomycotina</taxon>
        <taxon>Exobasidiomycetes</taxon>
        <taxon>Exobasidiales</taxon>
        <taxon>Brachybasidiaceae</taxon>
        <taxon>Meira</taxon>
    </lineage>
</organism>
<accession>A0A316VDF4</accession>
<feature type="compositionally biased region" description="Polar residues" evidence="1">
    <location>
        <begin position="620"/>
        <end position="633"/>
    </location>
</feature>
<feature type="compositionally biased region" description="Basic and acidic residues" evidence="1">
    <location>
        <begin position="692"/>
        <end position="706"/>
    </location>
</feature>
<feature type="compositionally biased region" description="Basic and acidic residues" evidence="1">
    <location>
        <begin position="505"/>
        <end position="520"/>
    </location>
</feature>
<feature type="compositionally biased region" description="Acidic residues" evidence="1">
    <location>
        <begin position="635"/>
        <end position="648"/>
    </location>
</feature>
<dbReference type="InParanoid" id="A0A316VDF4"/>
<dbReference type="AlphaFoldDB" id="A0A316VDF4"/>
<keyword evidence="3" id="KW-1185">Reference proteome</keyword>
<feature type="compositionally biased region" description="Basic and acidic residues" evidence="1">
    <location>
        <begin position="550"/>
        <end position="559"/>
    </location>
</feature>
<dbReference type="GeneID" id="37022179"/>
<reference evidence="2 3" key="1">
    <citation type="journal article" date="2018" name="Mol. Biol. Evol.">
        <title>Broad Genomic Sampling Reveals a Smut Pathogenic Ancestry of the Fungal Clade Ustilaginomycotina.</title>
        <authorList>
            <person name="Kijpornyongpan T."/>
            <person name="Mondo S.J."/>
            <person name="Barry K."/>
            <person name="Sandor L."/>
            <person name="Lee J."/>
            <person name="Lipzen A."/>
            <person name="Pangilinan J."/>
            <person name="LaButti K."/>
            <person name="Hainaut M."/>
            <person name="Henrissat B."/>
            <person name="Grigoriev I.V."/>
            <person name="Spatafora J.W."/>
            <person name="Aime M.C."/>
        </authorList>
    </citation>
    <scope>NUCLEOTIDE SEQUENCE [LARGE SCALE GENOMIC DNA]</scope>
    <source>
        <strain evidence="2 3">MCA 3882</strain>
    </source>
</reference>
<proteinExistence type="predicted"/>
<feature type="compositionally biased region" description="Polar residues" evidence="1">
    <location>
        <begin position="445"/>
        <end position="455"/>
    </location>
</feature>
<evidence type="ECO:0000313" key="2">
    <source>
        <dbReference type="EMBL" id="PWN35717.1"/>
    </source>
</evidence>
<sequence length="864" mass="92309">MTSLTTLFVVGVEEYVEFNESMGSKAFVEHIWDQSKTPLKLEDTSASGSQLHSAGARISSDPPPRIEFPTIVRQRGRGNKYKATGRYISWEELKRRNPVALKDPPSLEEFIRKGSQVGTAERLAPGAFLKGEKKFKITKKPKDMIDLHQSQDGWIGGSSESSYASEVGANGTSSQPPAKGSSSSASMYAPKASSNGSSGSIYAPKPSVGSSASIYATEAPNEPTGANQEVNTSLQNPPEVPAHVSDGQETAPRTLRKSRSGLSLSARLGIDASAKEPEKQPEVPAVPQKPQSTRRPSKLTLPDNRMSILPDQSQTASSATDLKTPVAQTPLSASHPVPETPLKHHGNRQQIDIPPTPNTEQRVSENEMRNLPKAGLMLDPGQSIQATRKSTPLRAARSQMDDMLARLRQARSGLSGGGSGQSMWAPKTAAEDPPVASTSEDKSGSSRQATPTLASVSADVANGDAELTPKLGPSKPEKAKEGAKPKANKSGSAPQAKELTNGKSLLDRLGPKMEETDASNKKGLPLPDTSDKKPVTQSEEKKISSSFADNKVEKKEVDPKPLPLDDPVRSAPTEPKAERIKKEAARDITPTPTLPASEPGTISQKEAAVPQAEPEVIDDTASQVGNDTMTSINWADDDDDDSLPELTEEWMKTALLSPPSSTKKPVKVDSSSVTSDDIQSRHEIDQSPSHPQRGERKGRGSKREKGALPPRGPKSAPLDLGIRIAGSAGKQRSSSASNEDQDLSSVPPWQRRSKAASSPPSNGPLGLRIAGQAETKAKEASKPANVTLDFKSKRNHHAQDQGGDRRPPKQAPVQNRRWGNGSVLPPNATPLQMPDNPFVVDANADSTNKKTRSKGRGGRADHRV</sequence>
<dbReference type="OrthoDB" id="3366613at2759"/>
<dbReference type="Proteomes" id="UP000245771">
    <property type="component" value="Unassembled WGS sequence"/>
</dbReference>
<feature type="compositionally biased region" description="Polar residues" evidence="1">
    <location>
        <begin position="148"/>
        <end position="164"/>
    </location>
</feature>
<feature type="compositionally biased region" description="Low complexity" evidence="1">
    <location>
        <begin position="657"/>
        <end position="677"/>
    </location>
</feature>
<feature type="compositionally biased region" description="Basic and acidic residues" evidence="1">
    <location>
        <begin position="575"/>
        <end position="586"/>
    </location>
</feature>
<evidence type="ECO:0000256" key="1">
    <source>
        <dbReference type="SAM" id="MobiDB-lite"/>
    </source>
</evidence>
<feature type="compositionally biased region" description="Low complexity" evidence="1">
    <location>
        <begin position="173"/>
        <end position="194"/>
    </location>
</feature>
<evidence type="ECO:0000313" key="3">
    <source>
        <dbReference type="Proteomes" id="UP000245771"/>
    </source>
</evidence>
<feature type="compositionally biased region" description="Basic and acidic residues" evidence="1">
    <location>
        <begin position="797"/>
        <end position="807"/>
    </location>
</feature>
<feature type="compositionally biased region" description="Basic and acidic residues" evidence="1">
    <location>
        <begin position="475"/>
        <end position="484"/>
    </location>
</feature>
<protein>
    <submittedName>
        <fullName evidence="2">Uncharacterized protein</fullName>
    </submittedName>
</protein>
<feature type="compositionally biased region" description="Basic and acidic residues" evidence="1">
    <location>
        <begin position="529"/>
        <end position="543"/>
    </location>
</feature>
<feature type="compositionally biased region" description="Polar residues" evidence="1">
    <location>
        <begin position="310"/>
        <end position="332"/>
    </location>
</feature>
<dbReference type="EMBL" id="KZ819603">
    <property type="protein sequence ID" value="PWN35717.1"/>
    <property type="molecule type" value="Genomic_DNA"/>
</dbReference>